<keyword evidence="3" id="KW-1185">Reference proteome</keyword>
<name>A0AAN9V350_9ORTH</name>
<dbReference type="AlphaFoldDB" id="A0AAN9V350"/>
<evidence type="ECO:0000313" key="3">
    <source>
        <dbReference type="Proteomes" id="UP001378592"/>
    </source>
</evidence>
<feature type="compositionally biased region" description="Polar residues" evidence="1">
    <location>
        <begin position="154"/>
        <end position="179"/>
    </location>
</feature>
<feature type="region of interest" description="Disordered" evidence="1">
    <location>
        <begin position="17"/>
        <end position="188"/>
    </location>
</feature>
<reference evidence="2 3" key="1">
    <citation type="submission" date="2024-03" db="EMBL/GenBank/DDBJ databases">
        <title>The genome assembly and annotation of the cricket Gryllus longicercus Weissman &amp; Gray.</title>
        <authorList>
            <person name="Szrajer S."/>
            <person name="Gray D."/>
            <person name="Ylla G."/>
        </authorList>
    </citation>
    <scope>NUCLEOTIDE SEQUENCE [LARGE SCALE GENOMIC DNA]</scope>
    <source>
        <strain evidence="2">DAG 2021-001</strain>
        <tissue evidence="2">Whole body minus gut</tissue>
    </source>
</reference>
<dbReference type="EMBL" id="JAZDUA010000595">
    <property type="protein sequence ID" value="KAK7790738.1"/>
    <property type="molecule type" value="Genomic_DNA"/>
</dbReference>
<sequence length="215" mass="22440">MSSRGGCFCGRKSLAVHSSKSSSCSKPISTLKKESSNKPSSVNYRGCGSCYSKPSAPQNKITSRSKPANKTNNVLLSKPGSVAVPSRRSGSSNAKPPTAQSKASSCGKPNGKTKSSSATTGCCGGELCNTKPFAPLSKTSSYSSSIEKTEEPSTKPSSIASESNPTKSCNESQNITKSPPSMKPKNLTKSSVVVKITVRTPQTTIEQETTFNIDS</sequence>
<feature type="compositionally biased region" description="Low complexity" evidence="1">
    <location>
        <begin position="17"/>
        <end position="29"/>
    </location>
</feature>
<dbReference type="Proteomes" id="UP001378592">
    <property type="component" value="Unassembled WGS sequence"/>
</dbReference>
<evidence type="ECO:0000256" key="1">
    <source>
        <dbReference type="SAM" id="MobiDB-lite"/>
    </source>
</evidence>
<feature type="compositionally biased region" description="Low complexity" evidence="1">
    <location>
        <begin position="137"/>
        <end position="146"/>
    </location>
</feature>
<feature type="compositionally biased region" description="Polar residues" evidence="1">
    <location>
        <begin position="55"/>
        <end position="75"/>
    </location>
</feature>
<feature type="compositionally biased region" description="Polar residues" evidence="1">
    <location>
        <begin position="88"/>
        <end position="104"/>
    </location>
</feature>
<gene>
    <name evidence="2" type="ORF">R5R35_013093</name>
</gene>
<protein>
    <submittedName>
        <fullName evidence="2">Uncharacterized protein</fullName>
    </submittedName>
</protein>
<comment type="caution">
    <text evidence="2">The sequence shown here is derived from an EMBL/GenBank/DDBJ whole genome shotgun (WGS) entry which is preliminary data.</text>
</comment>
<accession>A0AAN9V350</accession>
<evidence type="ECO:0000313" key="2">
    <source>
        <dbReference type="EMBL" id="KAK7790738.1"/>
    </source>
</evidence>
<organism evidence="2 3">
    <name type="scientific">Gryllus longicercus</name>
    <dbReference type="NCBI Taxonomy" id="2509291"/>
    <lineage>
        <taxon>Eukaryota</taxon>
        <taxon>Metazoa</taxon>
        <taxon>Ecdysozoa</taxon>
        <taxon>Arthropoda</taxon>
        <taxon>Hexapoda</taxon>
        <taxon>Insecta</taxon>
        <taxon>Pterygota</taxon>
        <taxon>Neoptera</taxon>
        <taxon>Polyneoptera</taxon>
        <taxon>Orthoptera</taxon>
        <taxon>Ensifera</taxon>
        <taxon>Gryllidea</taxon>
        <taxon>Grylloidea</taxon>
        <taxon>Gryllidae</taxon>
        <taxon>Gryllinae</taxon>
        <taxon>Gryllus</taxon>
    </lineage>
</organism>
<proteinExistence type="predicted"/>